<reference evidence="2" key="1">
    <citation type="journal article" date="2014" name="Front. Microbiol.">
        <title>High frequency of phylogenetically diverse reductive dehalogenase-homologous genes in deep subseafloor sedimentary metagenomes.</title>
        <authorList>
            <person name="Kawai M."/>
            <person name="Futagami T."/>
            <person name="Toyoda A."/>
            <person name="Takaki Y."/>
            <person name="Nishi S."/>
            <person name="Hori S."/>
            <person name="Arai W."/>
            <person name="Tsubouchi T."/>
            <person name="Morono Y."/>
            <person name="Uchiyama I."/>
            <person name="Ito T."/>
            <person name="Fujiyama A."/>
            <person name="Inagaki F."/>
            <person name="Takami H."/>
        </authorList>
    </citation>
    <scope>NUCLEOTIDE SEQUENCE</scope>
    <source>
        <strain evidence="2">Expedition CK06-06</strain>
    </source>
</reference>
<keyword evidence="1" id="KW-1133">Transmembrane helix</keyword>
<keyword evidence="1" id="KW-0812">Transmembrane</keyword>
<keyword evidence="1" id="KW-0472">Membrane</keyword>
<protein>
    <submittedName>
        <fullName evidence="2">Uncharacterized protein</fullName>
    </submittedName>
</protein>
<evidence type="ECO:0000313" key="2">
    <source>
        <dbReference type="EMBL" id="GAI82202.1"/>
    </source>
</evidence>
<sequence length="247" mass="26127">MVEKLETIRLLLASPMCCDADTDISDGDFYTDAVTDGVGDVPQNIIDAGYASGSSDWEGFDDYKCMISHVLVDSLESKLRTLAPMVDNAGVVFGGVAALAAVITVIFSGGLSVLVIGLLAATGATAVLYTVLTSGSLLEELADDIASDHNELVCAVYNGDGSAGSLASLNDKIDELFDEPKATILTNMNLGPELKALYGGRHDQQDIAEILETEGYDVGDFTCDCEEAPTQLILNPNHDSSDNWTYV</sequence>
<dbReference type="AlphaFoldDB" id="X1RN70"/>
<feature type="non-terminal residue" evidence="2">
    <location>
        <position position="247"/>
    </location>
</feature>
<organism evidence="2">
    <name type="scientific">marine sediment metagenome</name>
    <dbReference type="NCBI Taxonomy" id="412755"/>
    <lineage>
        <taxon>unclassified sequences</taxon>
        <taxon>metagenomes</taxon>
        <taxon>ecological metagenomes</taxon>
    </lineage>
</organism>
<proteinExistence type="predicted"/>
<name>X1RN70_9ZZZZ</name>
<gene>
    <name evidence="2" type="ORF">S12H4_21293</name>
</gene>
<accession>X1RN70</accession>
<evidence type="ECO:0000256" key="1">
    <source>
        <dbReference type="SAM" id="Phobius"/>
    </source>
</evidence>
<feature type="transmembrane region" description="Helical" evidence="1">
    <location>
        <begin position="88"/>
        <end position="107"/>
    </location>
</feature>
<comment type="caution">
    <text evidence="2">The sequence shown here is derived from an EMBL/GenBank/DDBJ whole genome shotgun (WGS) entry which is preliminary data.</text>
</comment>
<dbReference type="EMBL" id="BARW01010930">
    <property type="protein sequence ID" value="GAI82202.1"/>
    <property type="molecule type" value="Genomic_DNA"/>
</dbReference>
<feature type="transmembrane region" description="Helical" evidence="1">
    <location>
        <begin position="113"/>
        <end position="132"/>
    </location>
</feature>